<feature type="non-terminal residue" evidence="3">
    <location>
        <position position="124"/>
    </location>
</feature>
<evidence type="ECO:0000259" key="2">
    <source>
        <dbReference type="Pfam" id="PF02746"/>
    </source>
</evidence>
<dbReference type="AlphaFoldDB" id="A0A382VH21"/>
<name>A0A382VH21_9ZZZZ</name>
<dbReference type="SUPFAM" id="SSF54826">
    <property type="entry name" value="Enolase N-terminal domain-like"/>
    <property type="match status" value="1"/>
</dbReference>
<dbReference type="Pfam" id="PF02746">
    <property type="entry name" value="MR_MLE_N"/>
    <property type="match status" value="1"/>
</dbReference>
<sequence>VFRISRGEVTSSTVLTVELTDGDWTGRGEASPEGHFGESMQNSMNQLEALRPRLEANLDHEELQSLLPACAARNALDCALWDLEAKKNDQPAWRLAGLDGIEETTTAFTISLDEPEAMAAQAAT</sequence>
<dbReference type="PANTHER" id="PTHR48080">
    <property type="entry name" value="D-GALACTONATE DEHYDRATASE-RELATED"/>
    <property type="match status" value="1"/>
</dbReference>
<evidence type="ECO:0000313" key="3">
    <source>
        <dbReference type="EMBL" id="SVD45799.1"/>
    </source>
</evidence>
<proteinExistence type="predicted"/>
<dbReference type="InterPro" id="IPR034593">
    <property type="entry name" value="DgoD-like"/>
</dbReference>
<keyword evidence="1" id="KW-0479">Metal-binding</keyword>
<accession>A0A382VH21</accession>
<organism evidence="3">
    <name type="scientific">marine metagenome</name>
    <dbReference type="NCBI Taxonomy" id="408172"/>
    <lineage>
        <taxon>unclassified sequences</taxon>
        <taxon>metagenomes</taxon>
        <taxon>ecological metagenomes</taxon>
    </lineage>
</organism>
<protein>
    <recommendedName>
        <fullName evidence="2">Mandelate racemase/muconate lactonizing enzyme N-terminal domain-containing protein</fullName>
    </recommendedName>
</protein>
<dbReference type="EMBL" id="UINC01151913">
    <property type="protein sequence ID" value="SVD45799.1"/>
    <property type="molecule type" value="Genomic_DNA"/>
</dbReference>
<dbReference type="InterPro" id="IPR013341">
    <property type="entry name" value="Mandelate_racemase_N_dom"/>
</dbReference>
<dbReference type="InterPro" id="IPR029017">
    <property type="entry name" value="Enolase-like_N"/>
</dbReference>
<gene>
    <name evidence="3" type="ORF">METZ01_LOCUS398653</name>
</gene>
<dbReference type="GO" id="GO:0046872">
    <property type="term" value="F:metal ion binding"/>
    <property type="evidence" value="ECO:0007669"/>
    <property type="project" value="UniProtKB-KW"/>
</dbReference>
<dbReference type="Gene3D" id="3.30.390.10">
    <property type="entry name" value="Enolase-like, N-terminal domain"/>
    <property type="match status" value="1"/>
</dbReference>
<reference evidence="3" key="1">
    <citation type="submission" date="2018-05" db="EMBL/GenBank/DDBJ databases">
        <authorList>
            <person name="Lanie J.A."/>
            <person name="Ng W.-L."/>
            <person name="Kazmierczak K.M."/>
            <person name="Andrzejewski T.M."/>
            <person name="Davidsen T.M."/>
            <person name="Wayne K.J."/>
            <person name="Tettelin H."/>
            <person name="Glass J.I."/>
            <person name="Rusch D."/>
            <person name="Podicherti R."/>
            <person name="Tsui H.-C.T."/>
            <person name="Winkler M.E."/>
        </authorList>
    </citation>
    <scope>NUCLEOTIDE SEQUENCE</scope>
</reference>
<dbReference type="PANTHER" id="PTHR48080:SF3">
    <property type="entry name" value="ENOLASE SUPERFAMILY MEMBER DDB_G0284701"/>
    <property type="match status" value="1"/>
</dbReference>
<evidence type="ECO:0000256" key="1">
    <source>
        <dbReference type="ARBA" id="ARBA00022723"/>
    </source>
</evidence>
<feature type="domain" description="Mandelate racemase/muconate lactonizing enzyme N-terminal" evidence="2">
    <location>
        <begin position="2"/>
        <end position="97"/>
    </location>
</feature>
<feature type="non-terminal residue" evidence="3">
    <location>
        <position position="1"/>
    </location>
</feature>